<evidence type="ECO:0000256" key="2">
    <source>
        <dbReference type="ARBA" id="ARBA00022771"/>
    </source>
</evidence>
<organism evidence="5 6">
    <name type="scientific">Seiridium cardinale</name>
    <dbReference type="NCBI Taxonomy" id="138064"/>
    <lineage>
        <taxon>Eukaryota</taxon>
        <taxon>Fungi</taxon>
        <taxon>Dikarya</taxon>
        <taxon>Ascomycota</taxon>
        <taxon>Pezizomycotina</taxon>
        <taxon>Sordariomycetes</taxon>
        <taxon>Xylariomycetidae</taxon>
        <taxon>Amphisphaeriales</taxon>
        <taxon>Sporocadaceae</taxon>
        <taxon>Seiridium</taxon>
    </lineage>
</organism>
<keyword evidence="2" id="KW-0863">Zinc-finger</keyword>
<dbReference type="Gene3D" id="6.10.140.2220">
    <property type="match status" value="1"/>
</dbReference>
<gene>
    <name evidence="5" type="ORF">SCAR479_11399</name>
</gene>
<keyword evidence="6" id="KW-1185">Reference proteome</keyword>
<accession>A0ABR2XDP2</accession>
<keyword evidence="3" id="KW-0862">Zinc</keyword>
<name>A0ABR2XDP2_9PEZI</name>
<feature type="domain" description="MYND-type" evidence="4">
    <location>
        <begin position="27"/>
        <end position="77"/>
    </location>
</feature>
<protein>
    <submittedName>
        <fullName evidence="5">MYND-type zinc finger protein samB</fullName>
    </submittedName>
</protein>
<proteinExistence type="predicted"/>
<evidence type="ECO:0000313" key="6">
    <source>
        <dbReference type="Proteomes" id="UP001465668"/>
    </source>
</evidence>
<evidence type="ECO:0000313" key="5">
    <source>
        <dbReference type="EMBL" id="KAK9771918.1"/>
    </source>
</evidence>
<reference evidence="5 6" key="1">
    <citation type="submission" date="2024-02" db="EMBL/GenBank/DDBJ databases">
        <title>First draft genome assembly of two strains of Seiridium cardinale.</title>
        <authorList>
            <person name="Emiliani G."/>
            <person name="Scali E."/>
        </authorList>
    </citation>
    <scope>NUCLEOTIDE SEQUENCE [LARGE SCALE GENOMIC DNA]</scope>
    <source>
        <strain evidence="5 6">BM-138-000479</strain>
    </source>
</reference>
<dbReference type="Pfam" id="PF01753">
    <property type="entry name" value="zf-MYND"/>
    <property type="match status" value="1"/>
</dbReference>
<dbReference type="Proteomes" id="UP001465668">
    <property type="component" value="Unassembled WGS sequence"/>
</dbReference>
<evidence type="ECO:0000256" key="3">
    <source>
        <dbReference type="ARBA" id="ARBA00022833"/>
    </source>
</evidence>
<evidence type="ECO:0000259" key="4">
    <source>
        <dbReference type="Pfam" id="PF01753"/>
    </source>
</evidence>
<sequence>METTTLPENDDKHTHVYLPPNDSKQYCAHCQAADPTVECEQCSLKVFDRGQHRTIFQTLYCSEKCRQEHMSTHRPACEEMRQLWRAGLIFRGIFQDLLERVYEEDILDIVVHNNEVVADINDPFLNFDNKPFIFPWGKTPSEDAGLTLLMEGQCSEVLLVFRPLFNYLFSSIGQKVHEYKIKCKNEKFAAVRESAWSDDRTNNTRYWHAVIVIATTSQTKMVLDFSGHQFGWSDWIAPWGEYKKHRVREVEGRKRVTFYDPDGGIPENLRFDKYNKRIETIRLDIMEHCTHKLKAVLDRDYGGLLEVLTLDDHAFDVAHGVIAERAHDFVDQKANELGV</sequence>
<dbReference type="EMBL" id="JARVKM010000068">
    <property type="protein sequence ID" value="KAK9771918.1"/>
    <property type="molecule type" value="Genomic_DNA"/>
</dbReference>
<comment type="caution">
    <text evidence="5">The sequence shown here is derived from an EMBL/GenBank/DDBJ whole genome shotgun (WGS) entry which is preliminary data.</text>
</comment>
<dbReference type="InterPro" id="IPR002893">
    <property type="entry name" value="Znf_MYND"/>
</dbReference>
<keyword evidence="1" id="KW-0479">Metal-binding</keyword>
<evidence type="ECO:0000256" key="1">
    <source>
        <dbReference type="ARBA" id="ARBA00022723"/>
    </source>
</evidence>